<sequence length="69" mass="7665">GVFPCADRPVLFGVFCRVAAGGVAYPWCGENPAWGRWTQEVENDCVDTQKEKSHRTTVVATSYTNRLIC</sequence>
<organism evidence="1 2">
    <name type="scientific">Batillaria attramentaria</name>
    <dbReference type="NCBI Taxonomy" id="370345"/>
    <lineage>
        <taxon>Eukaryota</taxon>
        <taxon>Metazoa</taxon>
        <taxon>Spiralia</taxon>
        <taxon>Lophotrochozoa</taxon>
        <taxon>Mollusca</taxon>
        <taxon>Gastropoda</taxon>
        <taxon>Caenogastropoda</taxon>
        <taxon>Sorbeoconcha</taxon>
        <taxon>Cerithioidea</taxon>
        <taxon>Batillariidae</taxon>
        <taxon>Batillaria</taxon>
    </lineage>
</organism>
<keyword evidence="2" id="KW-1185">Reference proteome</keyword>
<dbReference type="Proteomes" id="UP001519460">
    <property type="component" value="Unassembled WGS sequence"/>
</dbReference>
<feature type="non-terminal residue" evidence="1">
    <location>
        <position position="1"/>
    </location>
</feature>
<dbReference type="AlphaFoldDB" id="A0ABD0JD47"/>
<comment type="caution">
    <text evidence="1">The sequence shown here is derived from an EMBL/GenBank/DDBJ whole genome shotgun (WGS) entry which is preliminary data.</text>
</comment>
<dbReference type="EMBL" id="JACVVK020000494">
    <property type="protein sequence ID" value="KAK7471386.1"/>
    <property type="molecule type" value="Genomic_DNA"/>
</dbReference>
<proteinExistence type="predicted"/>
<reference evidence="1 2" key="1">
    <citation type="journal article" date="2023" name="Sci. Data">
        <title>Genome assembly of the Korean intertidal mud-creeper Batillaria attramentaria.</title>
        <authorList>
            <person name="Patra A.K."/>
            <person name="Ho P.T."/>
            <person name="Jun S."/>
            <person name="Lee S.J."/>
            <person name="Kim Y."/>
            <person name="Won Y.J."/>
        </authorList>
    </citation>
    <scope>NUCLEOTIDE SEQUENCE [LARGE SCALE GENOMIC DNA]</scope>
    <source>
        <strain evidence="1">Wonlab-2016</strain>
    </source>
</reference>
<name>A0ABD0JD47_9CAEN</name>
<protein>
    <submittedName>
        <fullName evidence="1">Uncharacterized protein</fullName>
    </submittedName>
</protein>
<evidence type="ECO:0000313" key="1">
    <source>
        <dbReference type="EMBL" id="KAK7471386.1"/>
    </source>
</evidence>
<evidence type="ECO:0000313" key="2">
    <source>
        <dbReference type="Proteomes" id="UP001519460"/>
    </source>
</evidence>
<gene>
    <name evidence="1" type="ORF">BaRGS_00035938</name>
</gene>
<accession>A0ABD0JD47</accession>